<comment type="caution">
    <text evidence="4">The sequence shown here is derived from an EMBL/GenBank/DDBJ whole genome shotgun (WGS) entry which is preliminary data.</text>
</comment>
<dbReference type="Pfam" id="PF01547">
    <property type="entry name" value="SBP_bac_1"/>
    <property type="match status" value="1"/>
</dbReference>
<dbReference type="InterPro" id="IPR006059">
    <property type="entry name" value="SBP"/>
</dbReference>
<keyword evidence="1 3" id="KW-0732">Signal</keyword>
<dbReference type="AlphaFoldDB" id="A0A5N3PE99"/>
<accession>A0A5N3PE99</accession>
<evidence type="ECO:0000256" key="2">
    <source>
        <dbReference type="ARBA" id="ARBA00022764"/>
    </source>
</evidence>
<dbReference type="OrthoDB" id="7374867at2"/>
<protein>
    <submittedName>
        <fullName evidence="4">Extracellular solute-binding protein</fullName>
    </submittedName>
</protein>
<organism evidence="4 5">
    <name type="scientific">Microvirga brassicacearum</name>
    <dbReference type="NCBI Taxonomy" id="2580413"/>
    <lineage>
        <taxon>Bacteria</taxon>
        <taxon>Pseudomonadati</taxon>
        <taxon>Pseudomonadota</taxon>
        <taxon>Alphaproteobacteria</taxon>
        <taxon>Hyphomicrobiales</taxon>
        <taxon>Methylobacteriaceae</taxon>
        <taxon>Microvirga</taxon>
    </lineage>
</organism>
<dbReference type="PANTHER" id="PTHR30006:SF2">
    <property type="entry name" value="ABC TRANSPORTER SUBSTRATE-BINDING PROTEIN"/>
    <property type="match status" value="1"/>
</dbReference>
<feature type="signal peptide" evidence="3">
    <location>
        <begin position="1"/>
        <end position="23"/>
    </location>
</feature>
<keyword evidence="5" id="KW-1185">Reference proteome</keyword>
<dbReference type="Proteomes" id="UP000325684">
    <property type="component" value="Unassembled WGS sequence"/>
</dbReference>
<keyword evidence="2" id="KW-0574">Periplasm</keyword>
<name>A0A5N3PE99_9HYPH</name>
<dbReference type="RefSeq" id="WP_150942847.1">
    <property type="nucleotide sequence ID" value="NZ_VCMV01000009.1"/>
</dbReference>
<gene>
    <name evidence="4" type="ORF">FEZ63_06605</name>
</gene>
<dbReference type="SUPFAM" id="SSF53850">
    <property type="entry name" value="Periplasmic binding protein-like II"/>
    <property type="match status" value="1"/>
</dbReference>
<dbReference type="PANTHER" id="PTHR30006">
    <property type="entry name" value="THIAMINE-BINDING PERIPLASMIC PROTEIN-RELATED"/>
    <property type="match status" value="1"/>
</dbReference>
<feature type="chain" id="PRO_5024330964" evidence="3">
    <location>
        <begin position="24"/>
        <end position="374"/>
    </location>
</feature>
<evidence type="ECO:0000313" key="4">
    <source>
        <dbReference type="EMBL" id="KAB0268033.1"/>
    </source>
</evidence>
<dbReference type="Gene3D" id="3.40.190.10">
    <property type="entry name" value="Periplasmic binding protein-like II"/>
    <property type="match status" value="2"/>
</dbReference>
<evidence type="ECO:0000313" key="5">
    <source>
        <dbReference type="Proteomes" id="UP000325684"/>
    </source>
</evidence>
<dbReference type="EMBL" id="VCMV01000009">
    <property type="protein sequence ID" value="KAB0268033.1"/>
    <property type="molecule type" value="Genomic_DNA"/>
</dbReference>
<sequence length="374" mass="40600">MKRQNLLAVLAIAVCLPFAPASAQNLDAMTAAELLPLARKEGKVTVYAFTSRIAQIEKAFEAAYPGIDVVPLDISSTQMIARLKSEAQAGVMNADVAYVSDAPVVYTELVSKGLLLPYVPTDIAGRVPDEHEKPLLANRLSTKVLMYNEEANPNGPPVRNLWDLTKPEWKGKVVLVDPNLRGDYLDFMAEVVLRSAEMEKAYQAAFGKPFALDKSYKNAGEQWIAALWANGPVLVRNTDAVNDAVGKKGQASPPVGITTYSDRRDNAKENRALQVANAVEPAPGVLFPAYLGVVKGSKSPAAARLLIRFMIGDDSANGGPGFAPFYVPGDYATRTDIQQPKDAIPLDQFRAWRMDPVKTAGIRQDVSDFILSLK</sequence>
<reference evidence="4 5" key="1">
    <citation type="journal article" date="2019" name="Microorganisms">
        <title>Genome Insights into the Novel Species Microvirga brassicacearum, a Rapeseed Endophyte with Biotechnological Potential.</title>
        <authorList>
            <person name="Jimenez-Gomez A."/>
            <person name="Saati-Santamaria Z."/>
            <person name="Igual J.M."/>
            <person name="Rivas R."/>
            <person name="Mateos P.F."/>
            <person name="Garcia-Fraile P."/>
        </authorList>
    </citation>
    <scope>NUCLEOTIDE SEQUENCE [LARGE SCALE GENOMIC DNA]</scope>
    <source>
        <strain evidence="4 5">CDVBN77</strain>
    </source>
</reference>
<proteinExistence type="predicted"/>
<evidence type="ECO:0000256" key="1">
    <source>
        <dbReference type="ARBA" id="ARBA00022729"/>
    </source>
</evidence>
<evidence type="ECO:0000256" key="3">
    <source>
        <dbReference type="SAM" id="SignalP"/>
    </source>
</evidence>